<dbReference type="PROSITE" id="PS51257">
    <property type="entry name" value="PROKAR_LIPOPROTEIN"/>
    <property type="match status" value="1"/>
</dbReference>
<protein>
    <recommendedName>
        <fullName evidence="4">Type VI secretion system protein</fullName>
    </recommendedName>
</protein>
<accession>A0ABV7L4A9</accession>
<dbReference type="EMBL" id="JBHRTR010000032">
    <property type="protein sequence ID" value="MFC3229486.1"/>
    <property type="molecule type" value="Genomic_DNA"/>
</dbReference>
<proteinExistence type="predicted"/>
<evidence type="ECO:0000256" key="1">
    <source>
        <dbReference type="SAM" id="SignalP"/>
    </source>
</evidence>
<feature type="signal peptide" evidence="1">
    <location>
        <begin position="1"/>
        <end position="22"/>
    </location>
</feature>
<sequence length="155" mass="16674">MMRRLAMLVVAAIAAVSLSACSLPRVVPQVSVSTVSFQAASDANQGYATRVDVVAVSTTALVETLSKETATNWFANKDQFLNANPGNVTVWSREVVPGRSAPQVSLNYFGRLDYDAIFVFAEYLTPGDHRAMLGQFENPVVLLQAQNFTVSGGQS</sequence>
<keyword evidence="3" id="KW-1185">Reference proteome</keyword>
<evidence type="ECO:0000313" key="3">
    <source>
        <dbReference type="Proteomes" id="UP001595528"/>
    </source>
</evidence>
<evidence type="ECO:0000313" key="2">
    <source>
        <dbReference type="EMBL" id="MFC3229486.1"/>
    </source>
</evidence>
<keyword evidence="1" id="KW-0732">Signal</keyword>
<dbReference type="Proteomes" id="UP001595528">
    <property type="component" value="Unassembled WGS sequence"/>
</dbReference>
<evidence type="ECO:0008006" key="4">
    <source>
        <dbReference type="Google" id="ProtNLM"/>
    </source>
</evidence>
<organism evidence="2 3">
    <name type="scientific">Marinibaculum pumilum</name>
    <dbReference type="NCBI Taxonomy" id="1766165"/>
    <lineage>
        <taxon>Bacteria</taxon>
        <taxon>Pseudomonadati</taxon>
        <taxon>Pseudomonadota</taxon>
        <taxon>Alphaproteobacteria</taxon>
        <taxon>Rhodospirillales</taxon>
        <taxon>Rhodospirillaceae</taxon>
        <taxon>Marinibaculum</taxon>
    </lineage>
</organism>
<reference evidence="3" key="1">
    <citation type="journal article" date="2019" name="Int. J. Syst. Evol. Microbiol.">
        <title>The Global Catalogue of Microorganisms (GCM) 10K type strain sequencing project: providing services to taxonomists for standard genome sequencing and annotation.</title>
        <authorList>
            <consortium name="The Broad Institute Genomics Platform"/>
            <consortium name="The Broad Institute Genome Sequencing Center for Infectious Disease"/>
            <person name="Wu L."/>
            <person name="Ma J."/>
        </authorList>
    </citation>
    <scope>NUCLEOTIDE SEQUENCE [LARGE SCALE GENOMIC DNA]</scope>
    <source>
        <strain evidence="3">KCTC 42964</strain>
    </source>
</reference>
<dbReference type="RefSeq" id="WP_379903743.1">
    <property type="nucleotide sequence ID" value="NZ_JBHRTR010000032.1"/>
</dbReference>
<comment type="caution">
    <text evidence="2">The sequence shown here is derived from an EMBL/GenBank/DDBJ whole genome shotgun (WGS) entry which is preliminary data.</text>
</comment>
<feature type="chain" id="PRO_5046870460" description="Type VI secretion system protein" evidence="1">
    <location>
        <begin position="23"/>
        <end position="155"/>
    </location>
</feature>
<name>A0ABV7L4A9_9PROT</name>
<gene>
    <name evidence="2" type="ORF">ACFOGJ_19720</name>
</gene>